<dbReference type="Gene3D" id="1.10.1040.10">
    <property type="entry name" value="N-(1-d-carboxylethyl)-l-norvaline Dehydrogenase, domain 2"/>
    <property type="match status" value="1"/>
</dbReference>
<dbReference type="InterPro" id="IPR015815">
    <property type="entry name" value="HIBADH-related"/>
</dbReference>
<evidence type="ECO:0000259" key="4">
    <source>
        <dbReference type="Pfam" id="PF03446"/>
    </source>
</evidence>
<comment type="caution">
    <text evidence="6">The sequence shown here is derived from an EMBL/GenBank/DDBJ whole genome shotgun (WGS) entry which is preliminary data.</text>
</comment>
<keyword evidence="3" id="KW-0520">NAD</keyword>
<evidence type="ECO:0000256" key="1">
    <source>
        <dbReference type="ARBA" id="ARBA00009080"/>
    </source>
</evidence>
<dbReference type="PIRSF" id="PIRSF000103">
    <property type="entry name" value="HIBADH"/>
    <property type="match status" value="1"/>
</dbReference>
<dbReference type="EC" id="1.1.1.60" evidence="6"/>
<organism evidence="6 7">
    <name type="scientific">Georgenia deserti</name>
    <dbReference type="NCBI Taxonomy" id="2093781"/>
    <lineage>
        <taxon>Bacteria</taxon>
        <taxon>Bacillati</taxon>
        <taxon>Actinomycetota</taxon>
        <taxon>Actinomycetes</taxon>
        <taxon>Micrococcales</taxon>
        <taxon>Bogoriellaceae</taxon>
        <taxon>Georgenia</taxon>
    </lineage>
</organism>
<evidence type="ECO:0000313" key="6">
    <source>
        <dbReference type="EMBL" id="MFD1718439.1"/>
    </source>
</evidence>
<name>A0ABW4L8S1_9MICO</name>
<dbReference type="InterPro" id="IPR006398">
    <property type="entry name" value="Tartro_sem_red"/>
</dbReference>
<dbReference type="InterPro" id="IPR006115">
    <property type="entry name" value="6PGDH_NADP-bd"/>
</dbReference>
<reference evidence="7" key="1">
    <citation type="journal article" date="2019" name="Int. J. Syst. Evol. Microbiol.">
        <title>The Global Catalogue of Microorganisms (GCM) 10K type strain sequencing project: providing services to taxonomists for standard genome sequencing and annotation.</title>
        <authorList>
            <consortium name="The Broad Institute Genomics Platform"/>
            <consortium name="The Broad Institute Genome Sequencing Center for Infectious Disease"/>
            <person name="Wu L."/>
            <person name="Ma J."/>
        </authorList>
    </citation>
    <scope>NUCLEOTIDE SEQUENCE [LARGE SCALE GENOMIC DNA]</scope>
    <source>
        <strain evidence="7">JCM 17130</strain>
    </source>
</reference>
<accession>A0ABW4L8S1</accession>
<dbReference type="InterPro" id="IPR002204">
    <property type="entry name" value="3-OH-isobutyrate_DH-rel_CS"/>
</dbReference>
<feature type="domain" description="6-phosphogluconate dehydrogenase NADP-binding" evidence="4">
    <location>
        <begin position="2"/>
        <end position="160"/>
    </location>
</feature>
<gene>
    <name evidence="6" type="ORF">ACFSE6_11370</name>
</gene>
<keyword evidence="2 6" id="KW-0560">Oxidoreductase</keyword>
<dbReference type="Pfam" id="PF14833">
    <property type="entry name" value="NAD_binding_11"/>
    <property type="match status" value="1"/>
</dbReference>
<evidence type="ECO:0000256" key="2">
    <source>
        <dbReference type="ARBA" id="ARBA00023002"/>
    </source>
</evidence>
<dbReference type="GO" id="GO:0008679">
    <property type="term" value="F:2-hydroxy-3-oxopropionate reductase activity"/>
    <property type="evidence" value="ECO:0007669"/>
    <property type="project" value="UniProtKB-EC"/>
</dbReference>
<proteinExistence type="inferred from homology"/>
<feature type="domain" description="3-hydroxyisobutyrate dehydrogenase-like NAD-binding" evidence="5">
    <location>
        <begin position="163"/>
        <end position="283"/>
    </location>
</feature>
<keyword evidence="7" id="KW-1185">Reference proteome</keyword>
<dbReference type="EMBL" id="JBHUEE010000005">
    <property type="protein sequence ID" value="MFD1718439.1"/>
    <property type="molecule type" value="Genomic_DNA"/>
</dbReference>
<dbReference type="SUPFAM" id="SSF48179">
    <property type="entry name" value="6-phosphogluconate dehydrogenase C-terminal domain-like"/>
    <property type="match status" value="1"/>
</dbReference>
<evidence type="ECO:0000256" key="3">
    <source>
        <dbReference type="ARBA" id="ARBA00023027"/>
    </source>
</evidence>
<dbReference type="InterPro" id="IPR013328">
    <property type="entry name" value="6PGD_dom2"/>
</dbReference>
<comment type="similarity">
    <text evidence="1">Belongs to the HIBADH-related family.</text>
</comment>
<evidence type="ECO:0000313" key="7">
    <source>
        <dbReference type="Proteomes" id="UP001597277"/>
    </source>
</evidence>
<dbReference type="InterPro" id="IPR008927">
    <property type="entry name" value="6-PGluconate_DH-like_C_sf"/>
</dbReference>
<dbReference type="Proteomes" id="UP001597277">
    <property type="component" value="Unassembled WGS sequence"/>
</dbReference>
<dbReference type="PANTHER" id="PTHR43060:SF15">
    <property type="entry name" value="3-HYDROXYISOBUTYRATE DEHYDROGENASE-LIKE 1, MITOCHONDRIAL-RELATED"/>
    <property type="match status" value="1"/>
</dbReference>
<dbReference type="InterPro" id="IPR029154">
    <property type="entry name" value="HIBADH-like_NADP-bd"/>
</dbReference>
<dbReference type="RefSeq" id="WP_388006726.1">
    <property type="nucleotide sequence ID" value="NZ_JBHUEE010000005.1"/>
</dbReference>
<sequence>MRIGFIGLGVMGVPMALNLIRAGHDLTVHRIKERSKVLVEEGAVAAPSAQEVARRSEVVILMLPDTPDVEQVLTAEDGVVAGLAPGTLVIDMSSISPVATVDLARRVHDAGGEYVDAPVSGGDVGARDGTLTIFVGGSDAAVGRALPLLDLMGRTITHMGPVGAGQATKVVNQIIVALTIEAVAEGMAVAEASGIDPATVREALSGGFASSRVLELHGQRMIDRAFEPGFRIRLHRKDLGIALASAEHYGAELPGTAAVARQMDQALARSWGELDHSALFRVLDGGHG</sequence>
<dbReference type="NCBIfam" id="TIGR01505">
    <property type="entry name" value="tartro_sem_red"/>
    <property type="match status" value="1"/>
</dbReference>
<dbReference type="SUPFAM" id="SSF51735">
    <property type="entry name" value="NAD(P)-binding Rossmann-fold domains"/>
    <property type="match status" value="1"/>
</dbReference>
<dbReference type="Gene3D" id="3.40.50.720">
    <property type="entry name" value="NAD(P)-binding Rossmann-like Domain"/>
    <property type="match status" value="1"/>
</dbReference>
<evidence type="ECO:0000259" key="5">
    <source>
        <dbReference type="Pfam" id="PF14833"/>
    </source>
</evidence>
<dbReference type="InterPro" id="IPR036291">
    <property type="entry name" value="NAD(P)-bd_dom_sf"/>
</dbReference>
<protein>
    <submittedName>
        <fullName evidence="6">2-hydroxy-3-oxopropionate reductase</fullName>
        <ecNumber evidence="6">1.1.1.60</ecNumber>
    </submittedName>
</protein>
<dbReference type="Pfam" id="PF03446">
    <property type="entry name" value="NAD_binding_2"/>
    <property type="match status" value="1"/>
</dbReference>
<dbReference type="PANTHER" id="PTHR43060">
    <property type="entry name" value="3-HYDROXYISOBUTYRATE DEHYDROGENASE-LIKE 1, MITOCHONDRIAL-RELATED"/>
    <property type="match status" value="1"/>
</dbReference>
<dbReference type="PROSITE" id="PS00895">
    <property type="entry name" value="3_HYDROXYISOBUT_DH"/>
    <property type="match status" value="1"/>
</dbReference>